<protein>
    <submittedName>
        <fullName evidence="1">DUF4259 domain-containing protein</fullName>
    </submittedName>
</protein>
<name>A0ABT1NSA3_9MICC</name>
<dbReference type="RefSeq" id="WP_255865880.1">
    <property type="nucleotide sequence ID" value="NZ_CP104263.1"/>
</dbReference>
<comment type="caution">
    <text evidence="1">The sequence shown here is derived from an EMBL/GenBank/DDBJ whole genome shotgun (WGS) entry which is preliminary data.</text>
</comment>
<gene>
    <name evidence="1" type="ORF">NNX28_11860</name>
</gene>
<keyword evidence="2" id="KW-1185">Reference proteome</keyword>
<evidence type="ECO:0000313" key="2">
    <source>
        <dbReference type="Proteomes" id="UP001206924"/>
    </source>
</evidence>
<proteinExistence type="predicted"/>
<evidence type="ECO:0000313" key="1">
    <source>
        <dbReference type="EMBL" id="MCQ1950616.1"/>
    </source>
</evidence>
<dbReference type="Proteomes" id="UP001206924">
    <property type="component" value="Unassembled WGS sequence"/>
</dbReference>
<reference evidence="1 2" key="1">
    <citation type="submission" date="2022-07" db="EMBL/GenBank/DDBJ databases">
        <title>Novel species in genus Arthrobacter.</title>
        <authorList>
            <person name="Liu Y."/>
        </authorList>
    </citation>
    <scope>NUCLEOTIDE SEQUENCE [LARGE SCALE GENOMIC DNA]</scope>
    <source>
        <strain evidence="2">zg-Y859</strain>
    </source>
</reference>
<dbReference type="EMBL" id="JANFLP010000012">
    <property type="protein sequence ID" value="MCQ1950616.1"/>
    <property type="molecule type" value="Genomic_DNA"/>
</dbReference>
<accession>A0ABT1NSA3</accession>
<organism evidence="1 2">
    <name type="scientific">Arthrobacter jinronghuae</name>
    <dbReference type="NCBI Taxonomy" id="2964609"/>
    <lineage>
        <taxon>Bacteria</taxon>
        <taxon>Bacillati</taxon>
        <taxon>Actinomycetota</taxon>
        <taxon>Actinomycetes</taxon>
        <taxon>Micrococcales</taxon>
        <taxon>Micrococcaceae</taxon>
        <taxon>Arthrobacter</taxon>
    </lineage>
</organism>
<sequence>MGAWGSGIFANDTAADIRGEYREHLEDQIPDEEATRLVIESFGYMLREDNAAELWVALAAAQSQVGRLDDEVKAAAVDVIDQGSGLEEWEEAGPEELAERVAALQELRNQLTGPQPARMKLSRR</sequence>